<dbReference type="Proteomes" id="UP000253769">
    <property type="component" value="Unassembled WGS sequence"/>
</dbReference>
<dbReference type="InterPro" id="IPR027798">
    <property type="entry name" value="Ub_Mut7C"/>
</dbReference>
<evidence type="ECO:0008006" key="6">
    <source>
        <dbReference type="Google" id="ProtNLM"/>
    </source>
</evidence>
<organism evidence="4 5">
    <name type="scientific">Motiliproteus coralliicola</name>
    <dbReference type="NCBI Taxonomy" id="2283196"/>
    <lineage>
        <taxon>Bacteria</taxon>
        <taxon>Pseudomonadati</taxon>
        <taxon>Pseudomonadota</taxon>
        <taxon>Gammaproteobacteria</taxon>
        <taxon>Oceanospirillales</taxon>
        <taxon>Oceanospirillaceae</taxon>
        <taxon>Motiliproteus</taxon>
    </lineage>
</organism>
<protein>
    <recommendedName>
        <fullName evidence="6">Twitching motility protein PilT</fullName>
    </recommendedName>
</protein>
<feature type="domain" description="Ubiquitin Mut7-C" evidence="3">
    <location>
        <begin position="12"/>
        <end position="88"/>
    </location>
</feature>
<comment type="caution">
    <text evidence="4">The sequence shown here is derived from an EMBL/GenBank/DDBJ whole genome shotgun (WGS) entry which is preliminary data.</text>
</comment>
<name>A0A369W9G2_9GAMM</name>
<dbReference type="PANTHER" id="PTHR39081:SF1">
    <property type="entry name" value="MUT7-C RNASE DOMAIN-CONTAINING PROTEIN"/>
    <property type="match status" value="1"/>
</dbReference>
<evidence type="ECO:0000313" key="4">
    <source>
        <dbReference type="EMBL" id="RDE18472.1"/>
    </source>
</evidence>
<dbReference type="EMBL" id="QQOH01000005">
    <property type="protein sequence ID" value="RDE18472.1"/>
    <property type="molecule type" value="Genomic_DNA"/>
</dbReference>
<proteinExistence type="predicted"/>
<dbReference type="PROSITE" id="PS50889">
    <property type="entry name" value="S4"/>
    <property type="match status" value="1"/>
</dbReference>
<keyword evidence="5" id="KW-1185">Reference proteome</keyword>
<dbReference type="OrthoDB" id="9797655at2"/>
<sequence>MPDSHAPHLHSCQFRFYGGLNDFLPAEKRYQASAFRFSGTPGLRDSIQAQRVPHVEVALVLVNGQPQSAEYQLQPEDQIAVYPRFQHLQPESSKQWHPPPPEPPRFILDVHLGKLCRHLRMLGFDTRWGNDYEDPFIIDTALAEQRIVLTRDLGILKQARLPWGYFVRAIEPTRQITEITDYFTLADFWQPLTRCINCNGMLARVSKDDILEQLPPGTRRSYDNFYQCHDCRQLFWRGAHYIGLMAKLSGLQEKL</sequence>
<gene>
    <name evidence="4" type="ORF">DV711_17645</name>
</gene>
<dbReference type="RefSeq" id="WP_114697050.1">
    <property type="nucleotide sequence ID" value="NZ_QQOH01000005.1"/>
</dbReference>
<evidence type="ECO:0000259" key="2">
    <source>
        <dbReference type="Pfam" id="PF01927"/>
    </source>
</evidence>
<reference evidence="4 5" key="1">
    <citation type="submission" date="2018-07" db="EMBL/GenBank/DDBJ databases">
        <title>Motiliproteus coralliicola sp. nov., a bacterium isolated from Coral.</title>
        <authorList>
            <person name="Wang G."/>
        </authorList>
    </citation>
    <scope>NUCLEOTIDE SEQUENCE [LARGE SCALE GENOMIC DNA]</scope>
    <source>
        <strain evidence="4 5">C34</strain>
    </source>
</reference>
<keyword evidence="1" id="KW-0694">RNA-binding</keyword>
<dbReference type="PANTHER" id="PTHR39081">
    <property type="entry name" value="MUT7-C DOMAIN-CONTAINING PROTEIN"/>
    <property type="match status" value="1"/>
</dbReference>
<feature type="domain" description="Mut7-C RNAse" evidence="2">
    <location>
        <begin position="104"/>
        <end position="242"/>
    </location>
</feature>
<dbReference type="Pfam" id="PF14451">
    <property type="entry name" value="Ub-Mut7C"/>
    <property type="match status" value="1"/>
</dbReference>
<dbReference type="AlphaFoldDB" id="A0A369W9G2"/>
<dbReference type="Pfam" id="PF01927">
    <property type="entry name" value="Mut7-C"/>
    <property type="match status" value="1"/>
</dbReference>
<evidence type="ECO:0000256" key="1">
    <source>
        <dbReference type="PROSITE-ProRule" id="PRU00182"/>
    </source>
</evidence>
<dbReference type="InterPro" id="IPR002782">
    <property type="entry name" value="Mut7-C_RNAse_dom"/>
</dbReference>
<evidence type="ECO:0000259" key="3">
    <source>
        <dbReference type="Pfam" id="PF14451"/>
    </source>
</evidence>
<accession>A0A369W9G2</accession>
<dbReference type="GO" id="GO:0003723">
    <property type="term" value="F:RNA binding"/>
    <property type="evidence" value="ECO:0007669"/>
    <property type="project" value="UniProtKB-KW"/>
</dbReference>
<evidence type="ECO:0000313" key="5">
    <source>
        <dbReference type="Proteomes" id="UP000253769"/>
    </source>
</evidence>